<evidence type="ECO:0000256" key="4">
    <source>
        <dbReference type="ARBA" id="ARBA00022840"/>
    </source>
</evidence>
<feature type="domain" description="Helicase ATP-binding" evidence="5">
    <location>
        <begin position="113"/>
        <end position="230"/>
    </location>
</feature>
<keyword evidence="4" id="KW-0067">ATP-binding</keyword>
<dbReference type="PANTHER" id="PTHR12131:SF1">
    <property type="entry name" value="ATP-DEPENDENT RNA HELICASE SUPV3L1, MITOCHONDRIAL-RELATED"/>
    <property type="match status" value="1"/>
</dbReference>
<dbReference type="PANTHER" id="PTHR12131">
    <property type="entry name" value="ATP-DEPENDENT RNA AND DNA HELICASE"/>
    <property type="match status" value="1"/>
</dbReference>
<dbReference type="Pfam" id="PF00270">
    <property type="entry name" value="DEAD"/>
    <property type="match status" value="1"/>
</dbReference>
<dbReference type="InterPro" id="IPR050699">
    <property type="entry name" value="RNA-DNA_Helicase"/>
</dbReference>
<sequence length="712" mass="79806">MSYADLRNTLADRNNGSEFDPFKFLADLSAFASLADEDDKLQEARDILIRVLEDSAKFKGYEAIIQTLLRNVGLFPYLDFKNVDAADQLAAEAHRPEAMPENIVFTAKQAEVYRELMAGRSVVLSAPTSFGKSLIIDAVIASNKYHSIVVVVPTLALVDETRPRLLKFRDRYKIITHLSQEPSERNIFVHTQERVVENSNIKDVDFFVIDEFYKLHIEDSAEGDERAVLLNHAFYKLAKRAKQFYMLGPSIHELPDGFGPNYRCLFIRTDFSTVASDSHLVPEGRDDISRLKALVPNLEGPTLVFSGSVGGARKFGRAIAEVRSEFSPKEALKQTIAWLSANYSPNWGLVNALSRGVGIHHGKLPRSIAQLLVRLFNGGFLDYLVCTSTLIEGVNTAARNVVVVDNKINKKKYDYFTFNNIRGRSGRMWQHYVGHVYLFNSPPDRELEFVDVPVFTQNESAPDALLVQLEQQDLSDDAKARVNKIWNQAVLSPQTIQQNVGIDPQGQIELAREIEARLQELTPLLCWTGQPTYDQTKEIFDLAWRHFKVKAGSGVRSASQLTLLVNRYRKNPDYSAQLSAAIAGKIGDETDEALESFLEFARQWLSFKAPRLVSAVGRIQGDVLLRHGIRPGNYAFFCTQLESLFINPVVIALEEYGVPIQIASRLAPMLGDPKTLDEALAGLARRRPAEFSGLTTFERVLISPLCARPAAQ</sequence>
<dbReference type="InterPro" id="IPR011545">
    <property type="entry name" value="DEAD/DEAH_box_helicase_dom"/>
</dbReference>
<proteinExistence type="predicted"/>
<dbReference type="RefSeq" id="WP_016454046.1">
    <property type="nucleotide sequence ID" value="NZ_CP065748.1"/>
</dbReference>
<evidence type="ECO:0000256" key="2">
    <source>
        <dbReference type="ARBA" id="ARBA00022801"/>
    </source>
</evidence>
<evidence type="ECO:0000256" key="3">
    <source>
        <dbReference type="ARBA" id="ARBA00022806"/>
    </source>
</evidence>
<dbReference type="GO" id="GO:0003676">
    <property type="term" value="F:nucleic acid binding"/>
    <property type="evidence" value="ECO:0007669"/>
    <property type="project" value="InterPro"/>
</dbReference>
<dbReference type="InterPro" id="IPR014001">
    <property type="entry name" value="Helicase_ATP-bd"/>
</dbReference>
<dbReference type="PROSITE" id="PS51194">
    <property type="entry name" value="HELICASE_CTER"/>
    <property type="match status" value="1"/>
</dbReference>
<dbReference type="EMBL" id="CP065748">
    <property type="protein sequence ID" value="QPS83638.1"/>
    <property type="molecule type" value="Genomic_DNA"/>
</dbReference>
<dbReference type="InterPro" id="IPR027417">
    <property type="entry name" value="P-loop_NTPase"/>
</dbReference>
<dbReference type="GO" id="GO:0004386">
    <property type="term" value="F:helicase activity"/>
    <property type="evidence" value="ECO:0007669"/>
    <property type="project" value="UniProtKB-KW"/>
</dbReference>
<evidence type="ECO:0000313" key="7">
    <source>
        <dbReference type="EMBL" id="QPS83638.1"/>
    </source>
</evidence>
<gene>
    <name evidence="7" type="ORF">I6G47_11480</name>
</gene>
<dbReference type="Proteomes" id="UP000595064">
    <property type="component" value="Chromosome"/>
</dbReference>
<keyword evidence="1" id="KW-0547">Nucleotide-binding</keyword>
<dbReference type="AlphaFoldDB" id="A0A7T2YWU6"/>
<dbReference type="Gene3D" id="3.40.50.300">
    <property type="entry name" value="P-loop containing nucleotide triphosphate hydrolases"/>
    <property type="match status" value="2"/>
</dbReference>
<evidence type="ECO:0000256" key="1">
    <source>
        <dbReference type="ARBA" id="ARBA00022741"/>
    </source>
</evidence>
<dbReference type="InterPro" id="IPR001650">
    <property type="entry name" value="Helicase_C-like"/>
</dbReference>
<evidence type="ECO:0000259" key="5">
    <source>
        <dbReference type="PROSITE" id="PS51192"/>
    </source>
</evidence>
<reference evidence="7 8" key="1">
    <citation type="submission" date="2020-12" db="EMBL/GenBank/DDBJ databases">
        <title>FDA dAtabase for Regulatory Grade micrObial Sequences (FDA-ARGOS): Supporting development and validation of Infectious Disease Dx tests.</title>
        <authorList>
            <person name="Sproer C."/>
            <person name="Gronow S."/>
            <person name="Severitt S."/>
            <person name="Schroder I."/>
            <person name="Tallon L."/>
            <person name="Sadzewicz L."/>
            <person name="Zhao X."/>
            <person name="Boylan J."/>
            <person name="Ott S."/>
            <person name="Bowen H."/>
            <person name="Vavikolanu K."/>
            <person name="Mehta A."/>
            <person name="Aluvathingal J."/>
            <person name="Nadendla S."/>
            <person name="Lowell S."/>
            <person name="Myers T."/>
            <person name="Yan Y."/>
            <person name="Sichtig H."/>
        </authorList>
    </citation>
    <scope>NUCLEOTIDE SEQUENCE [LARGE SCALE GENOMIC DNA]</scope>
    <source>
        <strain evidence="7 8">FDAARGOS_890</strain>
    </source>
</reference>
<protein>
    <submittedName>
        <fullName evidence="7">DEAD/DEAH box helicase</fullName>
    </submittedName>
</protein>
<accession>A0A7T2YWU6</accession>
<keyword evidence="2" id="KW-0378">Hydrolase</keyword>
<dbReference type="GO" id="GO:0016787">
    <property type="term" value="F:hydrolase activity"/>
    <property type="evidence" value="ECO:0007669"/>
    <property type="project" value="UniProtKB-KW"/>
</dbReference>
<name>A0A7T2YWU6_9BURK</name>
<dbReference type="SUPFAM" id="SSF52540">
    <property type="entry name" value="P-loop containing nucleoside triphosphate hydrolases"/>
    <property type="match status" value="1"/>
</dbReference>
<dbReference type="GO" id="GO:0005524">
    <property type="term" value="F:ATP binding"/>
    <property type="evidence" value="ECO:0007669"/>
    <property type="project" value="UniProtKB-KW"/>
</dbReference>
<dbReference type="SMART" id="SM00487">
    <property type="entry name" value="DEXDc"/>
    <property type="match status" value="1"/>
</dbReference>
<keyword evidence="8" id="KW-1185">Reference proteome</keyword>
<dbReference type="PROSITE" id="PS51192">
    <property type="entry name" value="HELICASE_ATP_BIND_1"/>
    <property type="match status" value="1"/>
</dbReference>
<dbReference type="KEGG" id="dla:I6G47_11480"/>
<evidence type="ECO:0000259" key="6">
    <source>
        <dbReference type="PROSITE" id="PS51194"/>
    </source>
</evidence>
<keyword evidence="3 7" id="KW-0347">Helicase</keyword>
<evidence type="ECO:0000313" key="8">
    <source>
        <dbReference type="Proteomes" id="UP000595064"/>
    </source>
</evidence>
<organism evidence="7 8">
    <name type="scientific">Delftia lacustris</name>
    <dbReference type="NCBI Taxonomy" id="558537"/>
    <lineage>
        <taxon>Bacteria</taxon>
        <taxon>Pseudomonadati</taxon>
        <taxon>Pseudomonadota</taxon>
        <taxon>Betaproteobacteria</taxon>
        <taxon>Burkholderiales</taxon>
        <taxon>Comamonadaceae</taxon>
        <taxon>Delftia</taxon>
    </lineage>
</organism>
<feature type="domain" description="Helicase C-terminal" evidence="6">
    <location>
        <begin position="290"/>
        <end position="475"/>
    </location>
</feature>